<evidence type="ECO:0000313" key="1">
    <source>
        <dbReference type="EMBL" id="EME70522.1"/>
    </source>
</evidence>
<protein>
    <submittedName>
        <fullName evidence="1">Uncharacterized protein</fullName>
    </submittedName>
</protein>
<proteinExistence type="predicted"/>
<dbReference type="RefSeq" id="WP_008616159.1">
    <property type="nucleotide sequence ID" value="NZ_AONQ01000016.1"/>
</dbReference>
<sequence>MSNPYDHIDSETMLADKDRLVLTLARRLAKLGLKPDYAIRVIEAARGVEAVERIAVLEGLVEIEALKYALAARRVRELEAGEDE</sequence>
<name>M2ZT37_9PROT</name>
<keyword evidence="2" id="KW-1185">Reference proteome</keyword>
<dbReference type="PATRIC" id="fig|1244869.3.peg.1582"/>
<dbReference type="AlphaFoldDB" id="M2ZT37"/>
<accession>M2ZT37</accession>
<organism evidence="1 2">
    <name type="scientific">Paramagnetospirillum caucaseum</name>
    <dbReference type="NCBI Taxonomy" id="1244869"/>
    <lineage>
        <taxon>Bacteria</taxon>
        <taxon>Pseudomonadati</taxon>
        <taxon>Pseudomonadota</taxon>
        <taxon>Alphaproteobacteria</taxon>
        <taxon>Rhodospirillales</taxon>
        <taxon>Magnetospirillaceae</taxon>
        <taxon>Paramagnetospirillum</taxon>
    </lineage>
</organism>
<dbReference type="EMBL" id="AONQ01000016">
    <property type="protein sequence ID" value="EME70522.1"/>
    <property type="molecule type" value="Genomic_DNA"/>
</dbReference>
<comment type="caution">
    <text evidence="1">The sequence shown here is derived from an EMBL/GenBank/DDBJ whole genome shotgun (WGS) entry which is preliminary data.</text>
</comment>
<dbReference type="Proteomes" id="UP000011744">
    <property type="component" value="Unassembled WGS sequence"/>
</dbReference>
<dbReference type="STRING" id="1244869.H261_07828"/>
<gene>
    <name evidence="1" type="ORF">H261_07828</name>
</gene>
<evidence type="ECO:0000313" key="2">
    <source>
        <dbReference type="Proteomes" id="UP000011744"/>
    </source>
</evidence>
<reference evidence="1 2" key="1">
    <citation type="journal article" date="2014" name="Genome Announc.">
        <title>Draft Genome Sequence of Magnetospirillum sp. Strain SO-1, a Freshwater Magnetotactic Bacterium Isolated from the Ol'khovka River, Russia.</title>
        <authorList>
            <person name="Grouzdev D.S."/>
            <person name="Dziuba M.V."/>
            <person name="Sukhacheva M.S."/>
            <person name="Mardanov A.V."/>
            <person name="Beletskiy A.V."/>
            <person name="Kuznetsov B.B."/>
            <person name="Skryabin K.G."/>
        </authorList>
    </citation>
    <scope>NUCLEOTIDE SEQUENCE [LARGE SCALE GENOMIC DNA]</scope>
    <source>
        <strain evidence="1 2">SO-1</strain>
    </source>
</reference>